<dbReference type="SUPFAM" id="SSF51445">
    <property type="entry name" value="(Trans)glycosidases"/>
    <property type="match status" value="1"/>
</dbReference>
<name>A0ABT0QBB4_9FLAO</name>
<protein>
    <recommendedName>
        <fullName evidence="3">GH26 domain-containing protein</fullName>
    </recommendedName>
</protein>
<gene>
    <name evidence="1" type="ORF">M3P09_04245</name>
</gene>
<organism evidence="1 2">
    <name type="scientific">Jejuia spongiicola</name>
    <dbReference type="NCBI Taxonomy" id="2942207"/>
    <lineage>
        <taxon>Bacteria</taxon>
        <taxon>Pseudomonadati</taxon>
        <taxon>Bacteroidota</taxon>
        <taxon>Flavobacteriia</taxon>
        <taxon>Flavobacteriales</taxon>
        <taxon>Flavobacteriaceae</taxon>
        <taxon>Jejuia</taxon>
    </lineage>
</organism>
<reference evidence="1" key="1">
    <citation type="submission" date="2022-05" db="EMBL/GenBank/DDBJ databases">
        <authorList>
            <person name="Park J.-S."/>
        </authorList>
    </citation>
    <scope>NUCLEOTIDE SEQUENCE</scope>
    <source>
        <strain evidence="1">2012CJ34-3</strain>
    </source>
</reference>
<evidence type="ECO:0000313" key="1">
    <source>
        <dbReference type="EMBL" id="MCL6294189.1"/>
    </source>
</evidence>
<comment type="caution">
    <text evidence="1">The sequence shown here is derived from an EMBL/GenBank/DDBJ whole genome shotgun (WGS) entry which is preliminary data.</text>
</comment>
<dbReference type="EMBL" id="JAMFLZ010000002">
    <property type="protein sequence ID" value="MCL6294189.1"/>
    <property type="molecule type" value="Genomic_DNA"/>
</dbReference>
<dbReference type="InterPro" id="IPR017853">
    <property type="entry name" value="GH"/>
</dbReference>
<proteinExistence type="predicted"/>
<dbReference type="RefSeq" id="WP_249972150.1">
    <property type="nucleotide sequence ID" value="NZ_JAMFLZ010000002.1"/>
</dbReference>
<keyword evidence="2" id="KW-1185">Reference proteome</keyword>
<evidence type="ECO:0008006" key="3">
    <source>
        <dbReference type="Google" id="ProtNLM"/>
    </source>
</evidence>
<dbReference type="Proteomes" id="UP001165381">
    <property type="component" value="Unassembled WGS sequence"/>
</dbReference>
<evidence type="ECO:0000313" key="2">
    <source>
        <dbReference type="Proteomes" id="UP001165381"/>
    </source>
</evidence>
<dbReference type="Gene3D" id="3.20.20.80">
    <property type="entry name" value="Glycosidases"/>
    <property type="match status" value="1"/>
</dbReference>
<sequence>MLIFARKHKKPVFISEATPVRQIDNLYFDSDLKKEKLEKTIWKEWFIPFFKTINKNSDVIKAFSYINSDWSSQPMWITNSTFNKVDSRLQVSKYVSQKWKEEIEKPKYLNASDELWNKGLKN</sequence>
<accession>A0ABT0QBB4</accession>